<protein>
    <submittedName>
        <fullName evidence="2">Uncharacterized protein</fullName>
    </submittedName>
</protein>
<evidence type="ECO:0000313" key="2">
    <source>
        <dbReference type="EMBL" id="GEU48384.1"/>
    </source>
</evidence>
<reference evidence="2" key="1">
    <citation type="journal article" date="2019" name="Sci. Rep.">
        <title>Draft genome of Tanacetum cinerariifolium, the natural source of mosquito coil.</title>
        <authorList>
            <person name="Yamashiro T."/>
            <person name="Shiraishi A."/>
            <person name="Satake H."/>
            <person name="Nakayama K."/>
        </authorList>
    </citation>
    <scope>NUCLEOTIDE SEQUENCE</scope>
</reference>
<gene>
    <name evidence="2" type="ORF">Tci_020362</name>
</gene>
<comment type="caution">
    <text evidence="2">The sequence shown here is derived from an EMBL/GenBank/DDBJ whole genome shotgun (WGS) entry which is preliminary data.</text>
</comment>
<feature type="compositionally biased region" description="Pro residues" evidence="1">
    <location>
        <begin position="143"/>
        <end position="156"/>
    </location>
</feature>
<proteinExistence type="predicted"/>
<name>A0A6L2KKK2_TANCI</name>
<dbReference type="AlphaFoldDB" id="A0A6L2KKK2"/>
<dbReference type="EMBL" id="BKCJ010002413">
    <property type="protein sequence ID" value="GEU48384.1"/>
    <property type="molecule type" value="Genomic_DNA"/>
</dbReference>
<feature type="region of interest" description="Disordered" evidence="1">
    <location>
        <begin position="118"/>
        <end position="156"/>
    </location>
</feature>
<evidence type="ECO:0000256" key="1">
    <source>
        <dbReference type="SAM" id="MobiDB-lite"/>
    </source>
</evidence>
<sequence>MEEDDFVHYEPERPLVITFTKAKPREYDEPNMRYSKPCGVKGIRAWDAECNLGRAVRNAKIRIHGCEMKINIGEFQDDRNVDWLLEQMLKEYDDEGNDTWEKIKIIKMGKAYRLKNKNKISKELSPPPPFTPLIKEEPISSDSPPPSPKETPPPLH</sequence>
<organism evidence="2">
    <name type="scientific">Tanacetum cinerariifolium</name>
    <name type="common">Dalmatian daisy</name>
    <name type="synonym">Chrysanthemum cinerariifolium</name>
    <dbReference type="NCBI Taxonomy" id="118510"/>
    <lineage>
        <taxon>Eukaryota</taxon>
        <taxon>Viridiplantae</taxon>
        <taxon>Streptophyta</taxon>
        <taxon>Embryophyta</taxon>
        <taxon>Tracheophyta</taxon>
        <taxon>Spermatophyta</taxon>
        <taxon>Magnoliopsida</taxon>
        <taxon>eudicotyledons</taxon>
        <taxon>Gunneridae</taxon>
        <taxon>Pentapetalae</taxon>
        <taxon>asterids</taxon>
        <taxon>campanulids</taxon>
        <taxon>Asterales</taxon>
        <taxon>Asteraceae</taxon>
        <taxon>Asteroideae</taxon>
        <taxon>Anthemideae</taxon>
        <taxon>Anthemidinae</taxon>
        <taxon>Tanacetum</taxon>
    </lineage>
</organism>
<accession>A0A6L2KKK2</accession>